<dbReference type="GO" id="GO:0030527">
    <property type="term" value="F:structural constituent of chromatin"/>
    <property type="evidence" value="ECO:0007669"/>
    <property type="project" value="InterPro"/>
</dbReference>
<dbReference type="PRINTS" id="PR00620">
    <property type="entry name" value="HISTONEH2A"/>
</dbReference>
<dbReference type="InterPro" id="IPR036770">
    <property type="entry name" value="Ankyrin_rpt-contain_sf"/>
</dbReference>
<dbReference type="FunFam" id="1.25.40.20:FF:000045">
    <property type="entry name" value="Ankyrin repeat and BTB/POZ domain-containing protein 2"/>
    <property type="match status" value="1"/>
</dbReference>
<proteinExistence type="predicted"/>
<feature type="repeat" description="ANK" evidence="3">
    <location>
        <begin position="554"/>
        <end position="582"/>
    </location>
</feature>
<dbReference type="Gene3D" id="1.10.20.10">
    <property type="entry name" value="Histone, subunit A"/>
    <property type="match status" value="1"/>
</dbReference>
<dbReference type="SUPFAM" id="SSF47113">
    <property type="entry name" value="Histone-fold"/>
    <property type="match status" value="2"/>
</dbReference>
<dbReference type="PROSITE" id="PS50297">
    <property type="entry name" value="ANK_REP_REGION"/>
    <property type="match status" value="3"/>
</dbReference>
<name>A0A8C2I1M3_CYPCA</name>
<keyword evidence="1" id="KW-0677">Repeat</keyword>
<dbReference type="PANTHER" id="PTHR46071:SF4">
    <property type="entry name" value="ANKYRIN REPEAT AND BTB_POZ DOMAIN-CONTAINING PROTEIN 3-A-RELATED"/>
    <property type="match status" value="1"/>
</dbReference>
<dbReference type="Pfam" id="PF12796">
    <property type="entry name" value="Ank_2"/>
    <property type="match status" value="1"/>
</dbReference>
<dbReference type="GO" id="GO:0003677">
    <property type="term" value="F:DNA binding"/>
    <property type="evidence" value="ECO:0007669"/>
    <property type="project" value="InterPro"/>
</dbReference>
<feature type="repeat" description="ANK" evidence="3">
    <location>
        <begin position="515"/>
        <end position="547"/>
    </location>
</feature>
<reference evidence="5" key="1">
    <citation type="submission" date="2025-08" db="UniProtKB">
        <authorList>
            <consortium name="Ensembl"/>
        </authorList>
    </citation>
    <scope>IDENTIFICATION</scope>
</reference>
<dbReference type="InterPro" id="IPR011333">
    <property type="entry name" value="SKP1/BTB/POZ_sf"/>
</dbReference>
<dbReference type="Pfam" id="PF00023">
    <property type="entry name" value="Ank"/>
    <property type="match status" value="1"/>
</dbReference>
<dbReference type="InterPro" id="IPR009072">
    <property type="entry name" value="Histone-fold"/>
</dbReference>
<dbReference type="GO" id="GO:0046982">
    <property type="term" value="F:protein heterodimerization activity"/>
    <property type="evidence" value="ECO:0007669"/>
    <property type="project" value="InterPro"/>
</dbReference>
<dbReference type="InterPro" id="IPR002119">
    <property type="entry name" value="Histone_H2A"/>
</dbReference>
<dbReference type="Ensembl" id="ENSCCRT00020080138.1">
    <property type="protein sequence ID" value="ENSCCRP00020072979.1"/>
    <property type="gene ID" value="ENSCCRG00020032325.1"/>
</dbReference>
<dbReference type="InterPro" id="IPR059008">
    <property type="entry name" value="ABTB2/3_histone"/>
</dbReference>
<dbReference type="GO" id="GO:0000786">
    <property type="term" value="C:nucleosome"/>
    <property type="evidence" value="ECO:0007669"/>
    <property type="project" value="InterPro"/>
</dbReference>
<protein>
    <submittedName>
        <fullName evidence="5">BTB (POZ) domain containing 11a</fullName>
    </submittedName>
</protein>
<evidence type="ECO:0000256" key="1">
    <source>
        <dbReference type="ARBA" id="ARBA00022737"/>
    </source>
</evidence>
<dbReference type="SUPFAM" id="SSF54695">
    <property type="entry name" value="POZ domain"/>
    <property type="match status" value="1"/>
</dbReference>
<dbReference type="Pfam" id="PF26281">
    <property type="entry name" value="Histone_ABTB"/>
    <property type="match status" value="1"/>
</dbReference>
<dbReference type="Gene3D" id="1.25.40.20">
    <property type="entry name" value="Ankyrin repeat-containing domain"/>
    <property type="match status" value="1"/>
</dbReference>
<dbReference type="InterPro" id="IPR052089">
    <property type="entry name" value="Ankyrin-BTB/POZ_domain"/>
</dbReference>
<dbReference type="SMART" id="SM00248">
    <property type="entry name" value="ANK"/>
    <property type="match status" value="3"/>
</dbReference>
<dbReference type="PROSITE" id="PS50097">
    <property type="entry name" value="BTB"/>
    <property type="match status" value="1"/>
</dbReference>
<evidence type="ECO:0000256" key="3">
    <source>
        <dbReference type="PROSITE-ProRule" id="PRU00023"/>
    </source>
</evidence>
<evidence type="ECO:0000259" key="4">
    <source>
        <dbReference type="PROSITE" id="PS50097"/>
    </source>
</evidence>
<dbReference type="Gene3D" id="3.30.710.10">
    <property type="entry name" value="Potassium Channel Kv1.1, Chain A"/>
    <property type="match status" value="1"/>
</dbReference>
<dbReference type="Proteomes" id="UP000694701">
    <property type="component" value="Unplaced"/>
</dbReference>
<accession>A0A8C2I1M3</accession>
<evidence type="ECO:0000313" key="6">
    <source>
        <dbReference type="Proteomes" id="UP000694701"/>
    </source>
</evidence>
<dbReference type="CDD" id="cd22913">
    <property type="entry name" value="HFD_ABTB2-like"/>
    <property type="match status" value="1"/>
</dbReference>
<dbReference type="PANTHER" id="PTHR46071">
    <property type="entry name" value="ANKYRIN REPEAT AND BTB/POZ DOMAIN-CONTAINING"/>
    <property type="match status" value="1"/>
</dbReference>
<dbReference type="SUPFAM" id="SSF48403">
    <property type="entry name" value="Ankyrin repeat"/>
    <property type="match status" value="1"/>
</dbReference>
<dbReference type="InterPro" id="IPR000210">
    <property type="entry name" value="BTB/POZ_dom"/>
</dbReference>
<evidence type="ECO:0000256" key="2">
    <source>
        <dbReference type="ARBA" id="ARBA00023043"/>
    </source>
</evidence>
<feature type="domain" description="BTB" evidence="4">
    <location>
        <begin position="823"/>
        <end position="852"/>
    </location>
</feature>
<dbReference type="AlphaFoldDB" id="A0A8C2I1M3"/>
<dbReference type="InterPro" id="IPR002110">
    <property type="entry name" value="Ankyrin_rpt"/>
</dbReference>
<dbReference type="PROSITE" id="PS50088">
    <property type="entry name" value="ANK_REPEAT"/>
    <property type="match status" value="3"/>
</dbReference>
<feature type="repeat" description="ANK" evidence="3">
    <location>
        <begin position="592"/>
        <end position="624"/>
    </location>
</feature>
<sequence>MAGKGKTAARTLEDLTLDSGYGGAADSFRSSSVSLCCSDTHLSYAHGGNCWHLTESMHSRHNSLDTVNTVLAEDTEILECSGQCAKLPELEEDVPWSLGEVEGALRKDEDLCMGNASREILAKLSALVSRALVRIAREAQRLSLRYARCTKHEIQSAIKMVLSWTISVNCITAALSALSLYNMSTGDKFSRGKSTRCGLVFSVGKFFRWMVDSRVALRIHEHAAIYLSACMESLFREVFSRVLRSALVEKENGVPKFSVESLEQAINNDSELWGLLQPYQHLICGKNASGVLSLPDSLNLHRDQQRAGKTGEGHAYSQAELRTIEQSLLATRVGSIAELSDLVSRAMHHLQPLHIKNPSNGTPVHQNRTGTVHWEPEALYTLCYFMHCPQMEWENPNVEPSKITLHTERPFLVLPPLMEWIRVAMAHTEHRRSFSVDSDDVRQAARLLLPGVDCEPRQLKADDCFSATRKLDAASTEAKFLQDLGFRMLNCGRTDLVKQAVNLLGPDGINSMSEQGMTPLMYACVRGDEAMVQMLLDAGADINSEHPSVYPDTRQGTPLTFAVSHGHVPVVQLLLDARANVEGAIQDGTENYTETPLQLASAAGNFELVSLLLARGADPLIVNYSFNENEYLSEFVTCTCSCRNVFRRLLSQVEKDKGDVLSLEEILAEGSETVERRVPQNEGTLRTGKAKLRALREAMYHSAEHGHVDITIDIRSLGVPWTLHTWLESLRTCFVQQRRPLIQGLLKDFSCIKEDEYTEELITHGLPLMFQILRGSKNEVISQQLSVIFTQCYGPFPIPKLTEIKKKQTSRLDPQFLNNKEMSDVTFLVEGKPFYAHKVLLFTASPRYVFILWNLSHSRSARTWDFGSSLLLLSAAKFFQLDALQRHCEIICSKNITTDTCVDIYKHAKLFYLCSQVWTLHTVCL</sequence>
<keyword evidence="2 3" id="KW-0040">ANK repeat</keyword>
<evidence type="ECO:0000313" key="5">
    <source>
        <dbReference type="Ensembl" id="ENSCCRP00020072979.1"/>
    </source>
</evidence>
<organism evidence="5 6">
    <name type="scientific">Cyprinus carpio</name>
    <name type="common">Common carp</name>
    <dbReference type="NCBI Taxonomy" id="7962"/>
    <lineage>
        <taxon>Eukaryota</taxon>
        <taxon>Metazoa</taxon>
        <taxon>Chordata</taxon>
        <taxon>Craniata</taxon>
        <taxon>Vertebrata</taxon>
        <taxon>Euteleostomi</taxon>
        <taxon>Actinopterygii</taxon>
        <taxon>Neopterygii</taxon>
        <taxon>Teleostei</taxon>
        <taxon>Ostariophysi</taxon>
        <taxon>Cypriniformes</taxon>
        <taxon>Cyprinidae</taxon>
        <taxon>Cyprininae</taxon>
        <taxon>Cyprinus</taxon>
    </lineage>
</organism>